<evidence type="ECO:0000313" key="2">
    <source>
        <dbReference type="EMBL" id="UYL95678.1"/>
    </source>
</evidence>
<proteinExistence type="predicted"/>
<feature type="region of interest" description="Disordered" evidence="1">
    <location>
        <begin position="373"/>
        <end position="448"/>
    </location>
</feature>
<accession>A0A9E7V2G2</accession>
<protein>
    <submittedName>
        <fullName evidence="2">Uncharacterized protein</fullName>
    </submittedName>
</protein>
<reference evidence="2" key="1">
    <citation type="submission" date="2022-05" db="EMBL/GenBank/DDBJ databases">
        <authorList>
            <person name="Cao W."/>
            <person name="Jia N."/>
            <person name="Lam T.T.-Y."/>
            <person name="Ni X."/>
            <person name="Liu J."/>
        </authorList>
    </citation>
    <scope>NUCLEOTIDE SEQUENCE</scope>
    <source>
        <strain evidence="2">TIGMIC 12</strain>
    </source>
</reference>
<organism evidence="2">
    <name type="scientific">Hulunbuir Totiv tick virus 1</name>
    <dbReference type="NCBI Taxonomy" id="2972360"/>
    <lineage>
        <taxon>Viruses</taxon>
        <taxon>Riboviria</taxon>
        <taxon>Orthornavirae</taxon>
        <taxon>Duplornaviricota</taxon>
        <taxon>Chrymotiviricetes</taxon>
        <taxon>Ghabrivirales</taxon>
        <taxon>Totiviridae</taxon>
    </lineage>
</organism>
<feature type="compositionally biased region" description="Basic and acidic residues" evidence="1">
    <location>
        <begin position="373"/>
        <end position="382"/>
    </location>
</feature>
<dbReference type="EMBL" id="ON746558">
    <property type="protein sequence ID" value="UYL95678.1"/>
    <property type="molecule type" value="Genomic_RNA"/>
</dbReference>
<name>A0A9E7V2G2_9VIRU</name>
<feature type="compositionally biased region" description="Polar residues" evidence="1">
    <location>
        <begin position="391"/>
        <end position="416"/>
    </location>
</feature>
<evidence type="ECO:0000256" key="1">
    <source>
        <dbReference type="SAM" id="MobiDB-lite"/>
    </source>
</evidence>
<feature type="compositionally biased region" description="Polar residues" evidence="1">
    <location>
        <begin position="439"/>
        <end position="448"/>
    </location>
</feature>
<sequence>MLCEGVGNMKNGGIWPSLDKLDCASYSLSASEADYEIRMARALELIMPGVPPIHPRKDMSLTYWLSGNAVLMAGVTYGAYLSFGLDWAMLNGLVTMNSDITSSVKKVVPLITNRRVQNCIDKKRKMYLPGKDWDYGKTTQKFSSDASVRLLKDVNSFPLPMYMVKAVMGKLGVSLKRPDVTRTYFDFEDDDDSAPLGVLVPSQRNWLFTPWVCDSIDFVRNKFSVITNAPAGKDEKIAEVTVWPYAWADNISCWGSDDCAIDMADRVRLTTNAMSGRFYSEAFLKREMFTYISNAAASGTPEGEPHIDLTLPDPAVGFWQKAWEFLKGWVPKVISDVAPHALSGNLPGVAYEVAKNVAEPVLDWLRTRKEEKEATEHIDKMGRGTGGPGDTNDSVVLTKTPVSTSRESTPALSTQPLAPAPLLTSTTVPSPVAGATPFESVQSGGAPS</sequence>